<evidence type="ECO:0000256" key="4">
    <source>
        <dbReference type="ARBA" id="ARBA00023002"/>
    </source>
</evidence>
<evidence type="ECO:0000256" key="2">
    <source>
        <dbReference type="ARBA" id="ARBA00022630"/>
    </source>
</evidence>
<dbReference type="AlphaFoldDB" id="A0A916R0C2"/>
<evidence type="ECO:0000256" key="1">
    <source>
        <dbReference type="ARBA" id="ARBA00001974"/>
    </source>
</evidence>
<evidence type="ECO:0000313" key="8">
    <source>
        <dbReference type="Proteomes" id="UP000628017"/>
    </source>
</evidence>
<feature type="domain" description="FAD-binding" evidence="6">
    <location>
        <begin position="7"/>
        <end position="342"/>
    </location>
</feature>
<dbReference type="PANTHER" id="PTHR13789">
    <property type="entry name" value="MONOOXYGENASE"/>
    <property type="match status" value="1"/>
</dbReference>
<reference evidence="7" key="2">
    <citation type="submission" date="2020-09" db="EMBL/GenBank/DDBJ databases">
        <authorList>
            <person name="Sun Q."/>
            <person name="Zhou Y."/>
        </authorList>
    </citation>
    <scope>NUCLEOTIDE SEQUENCE</scope>
    <source>
        <strain evidence="7">CGMCC 1.15880</strain>
    </source>
</reference>
<reference evidence="7" key="1">
    <citation type="journal article" date="2014" name="Int. J. Syst. Evol. Microbiol.">
        <title>Complete genome sequence of Corynebacterium casei LMG S-19264T (=DSM 44701T), isolated from a smear-ripened cheese.</title>
        <authorList>
            <consortium name="US DOE Joint Genome Institute (JGI-PGF)"/>
            <person name="Walter F."/>
            <person name="Albersmeier A."/>
            <person name="Kalinowski J."/>
            <person name="Ruckert C."/>
        </authorList>
    </citation>
    <scope>NUCLEOTIDE SEQUENCE</scope>
    <source>
        <strain evidence="7">CGMCC 1.15880</strain>
    </source>
</reference>
<evidence type="ECO:0000256" key="3">
    <source>
        <dbReference type="ARBA" id="ARBA00022827"/>
    </source>
</evidence>
<dbReference type="SUPFAM" id="SSF51905">
    <property type="entry name" value="FAD/NAD(P)-binding domain"/>
    <property type="match status" value="1"/>
</dbReference>
<dbReference type="PRINTS" id="PR00420">
    <property type="entry name" value="RNGMNOXGNASE"/>
</dbReference>
<dbReference type="InterPro" id="IPR050493">
    <property type="entry name" value="FAD-dep_Monooxygenase_BioMet"/>
</dbReference>
<dbReference type="InterPro" id="IPR002938">
    <property type="entry name" value="FAD-bd"/>
</dbReference>
<dbReference type="Proteomes" id="UP000628017">
    <property type="component" value="Unassembled WGS sequence"/>
</dbReference>
<keyword evidence="8" id="KW-1185">Reference proteome</keyword>
<sequence length="393" mass="42249">MIRRANIAGAGIGGLTAALALAQQGIKVCVFEQAPALGEVGAGLQLSPNAMKVLTHLGLGEPLQQVAFAPELARIKDGITGRDLVRLPLKDQCEAVYGAPYLHVHRADLHEILENAARQLGVQIKTGSTVTGYTTSGLRVDGNEEQADLNIGADGIRSAITAQMHPKFAPRFTGQLAWRGTVPTANLPDGLIPPDATVWVGRGAHVVTYYLRGGSLVNFVAVEERDDWQNPSWRERGDPADLLARFAGWHGDLQTLFEAVDATYLWALFDRPQLPNWSDGTTGLLGDACHPTLPLMAQGAALAIEDACVLAGCASRSVSDVAAALEQYTRLRKPRATQLQARARRNAVLFHLDGPFQGAVPRLKLSIAGHLPDRLGLRPFDSIYGYDATQLPE</sequence>
<gene>
    <name evidence="7" type="ORF">GCM10011498_31050</name>
</gene>
<keyword evidence="2" id="KW-0285">Flavoprotein</keyword>
<name>A0A916R0C2_9RHOB</name>
<dbReference type="GO" id="GO:0004497">
    <property type="term" value="F:monooxygenase activity"/>
    <property type="evidence" value="ECO:0007669"/>
    <property type="project" value="UniProtKB-KW"/>
</dbReference>
<protein>
    <submittedName>
        <fullName evidence="7">Monooxygenase</fullName>
    </submittedName>
</protein>
<dbReference type="Gene3D" id="3.50.50.60">
    <property type="entry name" value="FAD/NAD(P)-binding domain"/>
    <property type="match status" value="1"/>
</dbReference>
<organism evidence="7 8">
    <name type="scientific">Neptunicoccus cionae</name>
    <dbReference type="NCBI Taxonomy" id="2035344"/>
    <lineage>
        <taxon>Bacteria</taxon>
        <taxon>Pseudomonadati</taxon>
        <taxon>Pseudomonadota</taxon>
        <taxon>Alphaproteobacteria</taxon>
        <taxon>Rhodobacterales</taxon>
        <taxon>Paracoccaceae</taxon>
        <taxon>Neptunicoccus</taxon>
    </lineage>
</organism>
<accession>A0A916R0C2</accession>
<dbReference type="EMBL" id="BMKA01000005">
    <property type="protein sequence ID" value="GGA27813.1"/>
    <property type="molecule type" value="Genomic_DNA"/>
</dbReference>
<keyword evidence="5 7" id="KW-0503">Monooxygenase</keyword>
<evidence type="ECO:0000259" key="6">
    <source>
        <dbReference type="Pfam" id="PF01494"/>
    </source>
</evidence>
<dbReference type="GO" id="GO:0071949">
    <property type="term" value="F:FAD binding"/>
    <property type="evidence" value="ECO:0007669"/>
    <property type="project" value="InterPro"/>
</dbReference>
<dbReference type="PANTHER" id="PTHR13789:SF318">
    <property type="entry name" value="GERANYLGERANYL DIPHOSPHATE REDUCTASE"/>
    <property type="match status" value="1"/>
</dbReference>
<keyword evidence="4" id="KW-0560">Oxidoreductase</keyword>
<proteinExistence type="predicted"/>
<comment type="cofactor">
    <cofactor evidence="1">
        <name>FAD</name>
        <dbReference type="ChEBI" id="CHEBI:57692"/>
    </cofactor>
</comment>
<dbReference type="SUPFAM" id="SSF54373">
    <property type="entry name" value="FAD-linked reductases, C-terminal domain"/>
    <property type="match status" value="1"/>
</dbReference>
<dbReference type="InterPro" id="IPR036188">
    <property type="entry name" value="FAD/NAD-bd_sf"/>
</dbReference>
<evidence type="ECO:0000256" key="5">
    <source>
        <dbReference type="ARBA" id="ARBA00023033"/>
    </source>
</evidence>
<dbReference type="Pfam" id="PF01494">
    <property type="entry name" value="FAD_binding_3"/>
    <property type="match status" value="1"/>
</dbReference>
<keyword evidence="3" id="KW-0274">FAD</keyword>
<evidence type="ECO:0000313" key="7">
    <source>
        <dbReference type="EMBL" id="GGA27813.1"/>
    </source>
</evidence>
<dbReference type="RefSeq" id="WP_188677427.1">
    <property type="nucleotide sequence ID" value="NZ_BMKA01000005.1"/>
</dbReference>
<comment type="caution">
    <text evidence="7">The sequence shown here is derived from an EMBL/GenBank/DDBJ whole genome shotgun (WGS) entry which is preliminary data.</text>
</comment>